<accession>A0A163X5C2</accession>
<dbReference type="AlphaFoldDB" id="A0A163X5C2"/>
<feature type="domain" description="PE-PPE" evidence="1">
    <location>
        <begin position="31"/>
        <end position="239"/>
    </location>
</feature>
<name>A0A163X5C2_9MYCO</name>
<dbReference type="RefSeq" id="WP_075512544.1">
    <property type="nucleotide sequence ID" value="NZ_CP089224.1"/>
</dbReference>
<protein>
    <recommendedName>
        <fullName evidence="1">PE-PPE domain-containing protein</fullName>
    </recommendedName>
</protein>
<dbReference type="InterPro" id="IPR013228">
    <property type="entry name" value="PE-PPE_C"/>
</dbReference>
<dbReference type="Pfam" id="PF08237">
    <property type="entry name" value="PE-PPE"/>
    <property type="match status" value="1"/>
</dbReference>
<proteinExistence type="predicted"/>
<evidence type="ECO:0000313" key="3">
    <source>
        <dbReference type="Proteomes" id="UP000077342"/>
    </source>
</evidence>
<evidence type="ECO:0000313" key="2">
    <source>
        <dbReference type="EMBL" id="KZS58999.1"/>
    </source>
</evidence>
<sequence>MAAALPIPDATFVSNVVGTYLTPNFPGVTFNPRALFTPEGLYPAFGPKDLTLDASVSQGLTMLDDAIRRELAAGNPVAVVGLSQSAVIASLEMSKLSPTGAPSSLPITFTLLGNPVNPNGGLLTRFPGLSLPSLGITAYGAPPDNAFPTSVYTIEYDGYADFPRYPINILSDVNALAGVVFLHDTYPELTSLPPAITLPTQGPTQTTYYMIRSQHLPILTPLRALPLVGNPLADLIEPVTGTQQGVSAFASDIAAIGVPSLPDLSLSGMATPFTLLDLLSQPPTPATVSIDSVITGLQATNTAATNPVSNALSAGYSALLPTADIANAVLTSLPSYDLNLFLDGISQAAHGDPAGLVNAIGRPIAANAGLLTFGAGFELIVIGNAVVLMLGGQIEPG</sequence>
<dbReference type="Proteomes" id="UP000077342">
    <property type="component" value="Unassembled WGS sequence"/>
</dbReference>
<gene>
    <name evidence="2" type="ORF">A4G28_15120</name>
</gene>
<dbReference type="EMBL" id="LWCI01000143">
    <property type="protein sequence ID" value="KZS58999.1"/>
    <property type="molecule type" value="Genomic_DNA"/>
</dbReference>
<keyword evidence="3" id="KW-1185">Reference proteome</keyword>
<reference evidence="3" key="1">
    <citation type="submission" date="2016-04" db="EMBL/GenBank/DDBJ databases">
        <authorList>
            <person name="Strapagiel D."/>
            <person name="Borowka P."/>
            <person name="Marciniak B."/>
            <person name="Bakula Z."/>
            <person name="Van Ingen J."/>
            <person name="Safianowska A."/>
            <person name="Dziadek J."/>
            <person name="Jagielski T."/>
        </authorList>
    </citation>
    <scope>NUCLEOTIDE SEQUENCE [LARGE SCALE GENOMIC DNA]</scope>
    <source>
        <strain evidence="3">1010001458</strain>
    </source>
</reference>
<evidence type="ECO:0000259" key="1">
    <source>
        <dbReference type="Pfam" id="PF08237"/>
    </source>
</evidence>
<organism evidence="2 3">
    <name type="scientific">Mycobacterium ostraviense</name>
    <dbReference type="NCBI Taxonomy" id="2738409"/>
    <lineage>
        <taxon>Bacteria</taxon>
        <taxon>Bacillati</taxon>
        <taxon>Actinomycetota</taxon>
        <taxon>Actinomycetes</taxon>
        <taxon>Mycobacteriales</taxon>
        <taxon>Mycobacteriaceae</taxon>
        <taxon>Mycobacterium</taxon>
    </lineage>
</organism>
<comment type="caution">
    <text evidence="2">The sequence shown here is derived from an EMBL/GenBank/DDBJ whole genome shotgun (WGS) entry which is preliminary data.</text>
</comment>